<feature type="region of interest" description="Disordered" evidence="6">
    <location>
        <begin position="657"/>
        <end position="754"/>
    </location>
</feature>
<feature type="compositionally biased region" description="Low complexity" evidence="6">
    <location>
        <begin position="385"/>
        <end position="403"/>
    </location>
</feature>
<dbReference type="AlphaFoldDB" id="A0AAW0DJW0"/>
<feature type="region of interest" description="Disordered" evidence="6">
    <location>
        <begin position="462"/>
        <end position="546"/>
    </location>
</feature>
<feature type="compositionally biased region" description="Polar residues" evidence="6">
    <location>
        <begin position="559"/>
        <end position="572"/>
    </location>
</feature>
<feature type="compositionally biased region" description="Basic residues" evidence="6">
    <location>
        <begin position="368"/>
        <end position="384"/>
    </location>
</feature>
<evidence type="ECO:0000256" key="4">
    <source>
        <dbReference type="PROSITE-ProRule" id="PRU00175"/>
    </source>
</evidence>
<evidence type="ECO:0000256" key="2">
    <source>
        <dbReference type="ARBA" id="ARBA00022771"/>
    </source>
</evidence>
<evidence type="ECO:0000256" key="6">
    <source>
        <dbReference type="SAM" id="MobiDB-lite"/>
    </source>
</evidence>
<dbReference type="Gene3D" id="3.30.40.10">
    <property type="entry name" value="Zinc/RING finger domain, C3HC4 (zinc finger)"/>
    <property type="match status" value="1"/>
</dbReference>
<feature type="compositionally biased region" description="Basic and acidic residues" evidence="6">
    <location>
        <begin position="525"/>
        <end position="541"/>
    </location>
</feature>
<dbReference type="SUPFAM" id="SSF57850">
    <property type="entry name" value="RING/U-box"/>
    <property type="match status" value="1"/>
</dbReference>
<dbReference type="PROSITE" id="PS00518">
    <property type="entry name" value="ZF_RING_1"/>
    <property type="match status" value="1"/>
</dbReference>
<feature type="domain" description="RING-type" evidence="7">
    <location>
        <begin position="10"/>
        <end position="50"/>
    </location>
</feature>
<gene>
    <name evidence="8" type="ORF">R3P38DRAFT_1637054</name>
</gene>
<dbReference type="SMART" id="SM00184">
    <property type="entry name" value="RING"/>
    <property type="match status" value="1"/>
</dbReference>
<keyword evidence="1" id="KW-0479">Metal-binding</keyword>
<evidence type="ECO:0000256" key="1">
    <source>
        <dbReference type="ARBA" id="ARBA00022723"/>
    </source>
</evidence>
<name>A0AAW0DJW0_9AGAR</name>
<evidence type="ECO:0000259" key="7">
    <source>
        <dbReference type="PROSITE" id="PS50089"/>
    </source>
</evidence>
<dbReference type="PROSITE" id="PS50089">
    <property type="entry name" value="ZF_RING_2"/>
    <property type="match status" value="1"/>
</dbReference>
<feature type="region of interest" description="Disordered" evidence="6">
    <location>
        <begin position="437"/>
        <end position="456"/>
    </location>
</feature>
<feature type="region of interest" description="Disordered" evidence="6">
    <location>
        <begin position="559"/>
        <end position="614"/>
    </location>
</feature>
<dbReference type="InterPro" id="IPR013083">
    <property type="entry name" value="Znf_RING/FYVE/PHD"/>
</dbReference>
<dbReference type="Proteomes" id="UP001362999">
    <property type="component" value="Unassembled WGS sequence"/>
</dbReference>
<evidence type="ECO:0000313" key="8">
    <source>
        <dbReference type="EMBL" id="KAK7052139.1"/>
    </source>
</evidence>
<keyword evidence="3" id="KW-0862">Zinc</keyword>
<sequence>MLSLGPGSACDVCLDPFGADLKAPCSILCGHVFCVGCLRNIARPTCPLCRTPFDTRHTIRLHIDLDSITPSSGDESSVPSDADDGARQLQDRITQVAAAGATEAQTTQLTEECKRFLQTVPREMYTDLRTAYKMLSYMCQVKRNFVDQGRTVNQLGRQVAALTQEADLEKAKVESLRTEKTRLEESLTTVTADREQWVAECDRLAGDLEATEAHLFMSMEQNATMQNQLLLNDELLRRYDEEDRQYSESSPEGDCPADILDPISEGPGVSVVEPDAADCSVDPSAPFLTPWEACAEPKKLPDLDEHSANPLPRPRRGYGYCGAAGCPHSCNCMPFVLFSPGSREAQAANARLAAGSDAPNVPSGLSLHRPRSRSRSHSRPRSRSLSRAPSPSPSPSHLALPSTSSASMLSASMIIPNPHSQLHGQLQDLLRDPSLAASLPNMSSHSHFPSSPLAREFRTPSGLAVHNTSPPKERSIPITPLKDNHLHPFMLSHSGNPSPLYATTPLSESPQRPSLYRSSSSSTTDSHRSDKERRRADRAERATAAAAAIHPPLVVVSETGSASHTARTQYHTISGVPPLYSPAPPTRSRPALPDAASFQRPPPSPSSSSPDAAARLRTRDLQPLPTIPPVTLNPPVKPQAPQLVRDPAQVAPILTTNVDSRSSAKLPSPSSASQPSTSPITPPSAGQTKRSARQTSRHVDPPSSMAAPELSLPRPDAAGTRGGHTTTGATRSVSKRMLPHMAPTHHANNMLYAQ</sequence>
<dbReference type="InterPro" id="IPR017907">
    <property type="entry name" value="Znf_RING_CS"/>
</dbReference>
<reference evidence="8 9" key="1">
    <citation type="journal article" date="2024" name="J Genomics">
        <title>Draft genome sequencing and assembly of Favolaschia claudopus CIRM-BRFM 2984 isolated from oak limbs.</title>
        <authorList>
            <person name="Navarro D."/>
            <person name="Drula E."/>
            <person name="Chaduli D."/>
            <person name="Cazenave R."/>
            <person name="Ahrendt S."/>
            <person name="Wang J."/>
            <person name="Lipzen A."/>
            <person name="Daum C."/>
            <person name="Barry K."/>
            <person name="Grigoriev I.V."/>
            <person name="Favel A."/>
            <person name="Rosso M.N."/>
            <person name="Martin F."/>
        </authorList>
    </citation>
    <scope>NUCLEOTIDE SEQUENCE [LARGE SCALE GENOMIC DNA]</scope>
    <source>
        <strain evidence="8 9">CIRM-BRFM 2984</strain>
    </source>
</reference>
<feature type="coiled-coil region" evidence="5">
    <location>
        <begin position="152"/>
        <end position="193"/>
    </location>
</feature>
<feature type="region of interest" description="Disordered" evidence="6">
    <location>
        <begin position="349"/>
        <end position="403"/>
    </location>
</feature>
<feature type="compositionally biased region" description="Polar residues" evidence="6">
    <location>
        <begin position="440"/>
        <end position="449"/>
    </location>
</feature>
<dbReference type="InterPro" id="IPR001841">
    <property type="entry name" value="Znf_RING"/>
</dbReference>
<evidence type="ECO:0000256" key="5">
    <source>
        <dbReference type="SAM" id="Coils"/>
    </source>
</evidence>
<comment type="caution">
    <text evidence="8">The sequence shown here is derived from an EMBL/GenBank/DDBJ whole genome shotgun (WGS) entry which is preliminary data.</text>
</comment>
<evidence type="ECO:0000313" key="9">
    <source>
        <dbReference type="Proteomes" id="UP001362999"/>
    </source>
</evidence>
<feature type="compositionally biased region" description="Low complexity" evidence="6">
    <location>
        <begin position="660"/>
        <end position="685"/>
    </location>
</feature>
<protein>
    <recommendedName>
        <fullName evidence="7">RING-type domain-containing protein</fullName>
    </recommendedName>
</protein>
<evidence type="ECO:0000256" key="3">
    <source>
        <dbReference type="ARBA" id="ARBA00022833"/>
    </source>
</evidence>
<keyword evidence="9" id="KW-1185">Reference proteome</keyword>
<dbReference type="GO" id="GO:0008270">
    <property type="term" value="F:zinc ion binding"/>
    <property type="evidence" value="ECO:0007669"/>
    <property type="project" value="UniProtKB-KW"/>
</dbReference>
<keyword evidence="5" id="KW-0175">Coiled coil</keyword>
<keyword evidence="2 4" id="KW-0863">Zinc-finger</keyword>
<organism evidence="8 9">
    <name type="scientific">Favolaschia claudopus</name>
    <dbReference type="NCBI Taxonomy" id="2862362"/>
    <lineage>
        <taxon>Eukaryota</taxon>
        <taxon>Fungi</taxon>
        <taxon>Dikarya</taxon>
        <taxon>Basidiomycota</taxon>
        <taxon>Agaricomycotina</taxon>
        <taxon>Agaricomycetes</taxon>
        <taxon>Agaricomycetidae</taxon>
        <taxon>Agaricales</taxon>
        <taxon>Marasmiineae</taxon>
        <taxon>Mycenaceae</taxon>
        <taxon>Favolaschia</taxon>
    </lineage>
</organism>
<dbReference type="EMBL" id="JAWWNJ010000007">
    <property type="protein sequence ID" value="KAK7052139.1"/>
    <property type="molecule type" value="Genomic_DNA"/>
</dbReference>
<proteinExistence type="predicted"/>
<feature type="compositionally biased region" description="Low complexity" evidence="6">
    <location>
        <begin position="717"/>
        <end position="731"/>
    </location>
</feature>
<accession>A0AAW0DJW0</accession>